<name>A0A1B8ZZP8_9FLAO</name>
<feature type="domain" description="HTH araC/xylS-type" evidence="4">
    <location>
        <begin position="192"/>
        <end position="290"/>
    </location>
</feature>
<proteinExistence type="predicted"/>
<keyword evidence="2" id="KW-0238">DNA-binding</keyword>
<dbReference type="InterPro" id="IPR018060">
    <property type="entry name" value="HTH_AraC"/>
</dbReference>
<dbReference type="GO" id="GO:0043565">
    <property type="term" value="F:sequence-specific DNA binding"/>
    <property type="evidence" value="ECO:0007669"/>
    <property type="project" value="InterPro"/>
</dbReference>
<keyword evidence="6" id="KW-1185">Reference proteome</keyword>
<evidence type="ECO:0000256" key="1">
    <source>
        <dbReference type="ARBA" id="ARBA00023015"/>
    </source>
</evidence>
<protein>
    <submittedName>
        <fullName evidence="5">Transcriptional regulator</fullName>
    </submittedName>
</protein>
<dbReference type="InterPro" id="IPR009057">
    <property type="entry name" value="Homeodomain-like_sf"/>
</dbReference>
<keyword evidence="3" id="KW-0804">Transcription</keyword>
<dbReference type="Gene3D" id="1.10.10.60">
    <property type="entry name" value="Homeodomain-like"/>
    <property type="match status" value="1"/>
</dbReference>
<gene>
    <name evidence="5" type="ORF">BBI01_01030</name>
</gene>
<dbReference type="SUPFAM" id="SSF46689">
    <property type="entry name" value="Homeodomain-like"/>
    <property type="match status" value="1"/>
</dbReference>
<dbReference type="PANTHER" id="PTHR43280:SF32">
    <property type="entry name" value="TRANSCRIPTIONAL REGULATORY PROTEIN"/>
    <property type="match status" value="1"/>
</dbReference>
<dbReference type="SMART" id="SM00342">
    <property type="entry name" value="HTH_ARAC"/>
    <property type="match status" value="1"/>
</dbReference>
<dbReference type="RefSeq" id="WP_065392834.1">
    <property type="nucleotide sequence ID" value="NZ_MAYH01000001.1"/>
</dbReference>
<dbReference type="SUPFAM" id="SSF51215">
    <property type="entry name" value="Regulatory protein AraC"/>
    <property type="match status" value="1"/>
</dbReference>
<keyword evidence="1" id="KW-0805">Transcription regulation</keyword>
<reference evidence="5 6" key="1">
    <citation type="submission" date="2016-07" db="EMBL/GenBank/DDBJ databases">
        <authorList>
            <person name="Jeong J.-J."/>
            <person name="Kim D.W."/>
            <person name="Sang M.K."/>
            <person name="Choi I.-G."/>
            <person name="Kim K.D."/>
        </authorList>
    </citation>
    <scope>NUCLEOTIDE SEQUENCE [LARGE SCALE GENOMIC DNA]</scope>
    <source>
        <strain evidence="5 6">UTM-3</strain>
    </source>
</reference>
<dbReference type="AlphaFoldDB" id="A0A1B8ZZP8"/>
<evidence type="ECO:0000256" key="2">
    <source>
        <dbReference type="ARBA" id="ARBA00023125"/>
    </source>
</evidence>
<sequence length="297" mass="34535">MALFINLDNVYQLYNIDPSKKTDGIILFHQLPDSSKGYNEHSRLFDGLLLGFMIKGSMKMQIHFLDYEINAGDIAVLPPQLLMDTKYLSEDAEIVTIGISLDFMSAFPILREFVMNNQIRWKPVIRLREDEIMLQNELITLIKNFYNKKSSPNKAEILRHLVMVMINMISEIYTELPNSQSSPKSRTHEIIDDFYQLILKYTKEQRNVNFYADKLHLTPQYLSTFLKEKTGRSVSQWIDHTLILEAKTLLKSTNLSIKEISNELNFGETSIFCRYFKRTTGVSPKSYRNQKTITGLP</sequence>
<evidence type="ECO:0000259" key="4">
    <source>
        <dbReference type="PROSITE" id="PS01124"/>
    </source>
</evidence>
<organism evidence="5 6">
    <name type="scientific">Chryseobacterium artocarpi</name>
    <dbReference type="NCBI Taxonomy" id="1414727"/>
    <lineage>
        <taxon>Bacteria</taxon>
        <taxon>Pseudomonadati</taxon>
        <taxon>Bacteroidota</taxon>
        <taxon>Flavobacteriia</taxon>
        <taxon>Flavobacteriales</taxon>
        <taxon>Weeksellaceae</taxon>
        <taxon>Chryseobacterium group</taxon>
        <taxon>Chryseobacterium</taxon>
    </lineage>
</organism>
<dbReference type="PANTHER" id="PTHR43280">
    <property type="entry name" value="ARAC-FAMILY TRANSCRIPTIONAL REGULATOR"/>
    <property type="match status" value="1"/>
</dbReference>
<dbReference type="Pfam" id="PF12833">
    <property type="entry name" value="HTH_18"/>
    <property type="match status" value="1"/>
</dbReference>
<evidence type="ECO:0000313" key="5">
    <source>
        <dbReference type="EMBL" id="OCA77079.1"/>
    </source>
</evidence>
<evidence type="ECO:0000313" key="6">
    <source>
        <dbReference type="Proteomes" id="UP000092651"/>
    </source>
</evidence>
<dbReference type="OrthoDB" id="632644at2"/>
<dbReference type="InterPro" id="IPR037923">
    <property type="entry name" value="HTH-like"/>
</dbReference>
<dbReference type="GO" id="GO:0003700">
    <property type="term" value="F:DNA-binding transcription factor activity"/>
    <property type="evidence" value="ECO:0007669"/>
    <property type="project" value="InterPro"/>
</dbReference>
<evidence type="ECO:0000256" key="3">
    <source>
        <dbReference type="ARBA" id="ARBA00023163"/>
    </source>
</evidence>
<dbReference type="Proteomes" id="UP000092651">
    <property type="component" value="Unassembled WGS sequence"/>
</dbReference>
<dbReference type="EMBL" id="MAYH01000001">
    <property type="protein sequence ID" value="OCA77079.1"/>
    <property type="molecule type" value="Genomic_DNA"/>
</dbReference>
<accession>A0A1B8ZZP8</accession>
<dbReference type="PROSITE" id="PS01124">
    <property type="entry name" value="HTH_ARAC_FAMILY_2"/>
    <property type="match status" value="1"/>
</dbReference>
<comment type="caution">
    <text evidence="5">The sequence shown here is derived from an EMBL/GenBank/DDBJ whole genome shotgun (WGS) entry which is preliminary data.</text>
</comment>